<evidence type="ECO:0000313" key="2">
    <source>
        <dbReference type="EMBL" id="KAF4332087.1"/>
    </source>
</evidence>
<protein>
    <submittedName>
        <fullName evidence="2">Uncharacterized protein</fullName>
    </submittedName>
</protein>
<dbReference type="Proteomes" id="UP000730481">
    <property type="component" value="Unassembled WGS sequence"/>
</dbReference>
<sequence>MDSLSDSVSKIQKSLQSARERLHTLDVTYKRTISTKVAAVGSSLQDSLIQIQHTRSQMNSYLLLLEDIDKPETAVDIAPQFSWVGASLGGIVALLDQAQDSADSALQYAMNCRYDAMDVERDVEAQNDLLDKCKSQAKVVASQAEGSLRVSEILLQQTQAQIRAKEEEIRVKINQQAEKRARKSQLYLEISRTNNQIAETQKQREGKKESAGVGLILTGIGLAAAPWTFGASLGLAAAGAGFAGYKGIRASDLGNEIVALESNVSRLNGEISQDQQAIENLEREQRSLQALVSQHQTEFSTRKSTHQLHQSQLVEANQVEGEIATLKGVTGATISNINEFTSELQRMKECLDKFSSLLQLKSVGISTSASSVNWSPGVLGKRTTSWRMKEFEKQKRVMQTVAQALEKTENDGLLLGSSHTMAFLDIKPWNTTAGAAGKRHKAIPKLSYFRKTSSFYSFVQRLIE</sequence>
<dbReference type="EMBL" id="PVQB02001184">
    <property type="protein sequence ID" value="KAF4332087.1"/>
    <property type="molecule type" value="Genomic_DNA"/>
</dbReference>
<feature type="coiled-coil region" evidence="1">
    <location>
        <begin position="148"/>
        <end position="210"/>
    </location>
</feature>
<reference evidence="2" key="1">
    <citation type="journal article" date="2017" name="Mycologia">
        <title>Fusarium algeriense, sp. nov., a novel toxigenic crown rot pathogen of durum wheat from Algeria is nested in the Fusarium burgessii species complex.</title>
        <authorList>
            <person name="Laraba I."/>
            <person name="Keddad A."/>
            <person name="Boureghda H."/>
            <person name="Abdallah N."/>
            <person name="Vaughan M.M."/>
            <person name="Proctor R.H."/>
            <person name="Busman M."/>
            <person name="O'Donnell K."/>
        </authorList>
    </citation>
    <scope>NUCLEOTIDE SEQUENCE</scope>
    <source>
        <strain evidence="2">NRRL 25174</strain>
    </source>
</reference>
<accession>A0A9P5A4H3</accession>
<keyword evidence="1" id="KW-0175">Coiled coil</keyword>
<evidence type="ECO:0000256" key="1">
    <source>
        <dbReference type="SAM" id="Coils"/>
    </source>
</evidence>
<evidence type="ECO:0000313" key="3">
    <source>
        <dbReference type="Proteomes" id="UP000730481"/>
    </source>
</evidence>
<gene>
    <name evidence="2" type="ORF">FBEOM_14124</name>
</gene>
<comment type="caution">
    <text evidence="2">The sequence shown here is derived from an EMBL/GenBank/DDBJ whole genome shotgun (WGS) entry which is preliminary data.</text>
</comment>
<reference evidence="2" key="2">
    <citation type="submission" date="2020-02" db="EMBL/GenBank/DDBJ databases">
        <title>Identification and distribution of gene clusters putatively required for synthesis of sphingolipid metabolism inhibitors in phylogenetically diverse species of the filamentous fungus Fusarium.</title>
        <authorList>
            <person name="Kim H.-S."/>
            <person name="Busman M."/>
            <person name="Brown D.W."/>
            <person name="Divon H."/>
            <person name="Uhlig S."/>
            <person name="Proctor R.H."/>
        </authorList>
    </citation>
    <scope>NUCLEOTIDE SEQUENCE</scope>
    <source>
        <strain evidence="2">NRRL 25174</strain>
    </source>
</reference>
<feature type="coiled-coil region" evidence="1">
    <location>
        <begin position="250"/>
        <end position="298"/>
    </location>
</feature>
<name>A0A9P5A4H3_9HYPO</name>
<proteinExistence type="predicted"/>
<dbReference type="AlphaFoldDB" id="A0A9P5A4H3"/>
<dbReference type="Gene3D" id="1.20.1170.10">
    <property type="match status" value="1"/>
</dbReference>
<organism evidence="2 3">
    <name type="scientific">Fusarium beomiforme</name>
    <dbReference type="NCBI Taxonomy" id="44412"/>
    <lineage>
        <taxon>Eukaryota</taxon>
        <taxon>Fungi</taxon>
        <taxon>Dikarya</taxon>
        <taxon>Ascomycota</taxon>
        <taxon>Pezizomycotina</taxon>
        <taxon>Sordariomycetes</taxon>
        <taxon>Hypocreomycetidae</taxon>
        <taxon>Hypocreales</taxon>
        <taxon>Nectriaceae</taxon>
        <taxon>Fusarium</taxon>
        <taxon>Fusarium burgessii species complex</taxon>
    </lineage>
</organism>
<keyword evidence="3" id="KW-1185">Reference proteome</keyword>
<dbReference type="OrthoDB" id="5407180at2759"/>